<dbReference type="RefSeq" id="WP_345333497.1">
    <property type="nucleotide sequence ID" value="NZ_BAABJI010000004.1"/>
</dbReference>
<accession>A0ABP9G4X0</accession>
<evidence type="ECO:0000256" key="1">
    <source>
        <dbReference type="ARBA" id="ARBA00004651"/>
    </source>
</evidence>
<dbReference type="InterPro" id="IPR051907">
    <property type="entry name" value="DoxX-like_oxidoreductase"/>
</dbReference>
<dbReference type="PANTHER" id="PTHR33452:SF1">
    <property type="entry name" value="INNER MEMBRANE PROTEIN YPHA-RELATED"/>
    <property type="match status" value="1"/>
</dbReference>
<evidence type="ECO:0000256" key="3">
    <source>
        <dbReference type="ARBA" id="ARBA00022475"/>
    </source>
</evidence>
<feature type="transmembrane region" description="Helical" evidence="7">
    <location>
        <begin position="106"/>
        <end position="125"/>
    </location>
</feature>
<dbReference type="Proteomes" id="UP001501436">
    <property type="component" value="Unassembled WGS sequence"/>
</dbReference>
<keyword evidence="9" id="KW-1185">Reference proteome</keyword>
<feature type="transmembrane region" description="Helical" evidence="7">
    <location>
        <begin position="84"/>
        <end position="100"/>
    </location>
</feature>
<dbReference type="PANTHER" id="PTHR33452">
    <property type="entry name" value="OXIDOREDUCTASE CATD-RELATED"/>
    <property type="match status" value="1"/>
</dbReference>
<sequence length="135" mass="14352">MAVLSNLGRYKDAGLLVLRIGLGAMMIFHGYPKLIGGPENWAQLGTSAKFVGLNFAPTFWGLMAALAEAAGGVLIILGLWFRPAAIFLTLNMIVASAMHLGKGDDLMTASHAIELAFVFAGLIFIGPGKYSIDKR</sequence>
<proteinExistence type="inferred from homology"/>
<protein>
    <submittedName>
        <fullName evidence="8">DoxX family protein</fullName>
    </submittedName>
</protein>
<comment type="caution">
    <text evidence="8">The sequence shown here is derived from an EMBL/GenBank/DDBJ whole genome shotgun (WGS) entry which is preliminary data.</text>
</comment>
<dbReference type="InterPro" id="IPR032808">
    <property type="entry name" value="DoxX"/>
</dbReference>
<evidence type="ECO:0000256" key="2">
    <source>
        <dbReference type="ARBA" id="ARBA00006679"/>
    </source>
</evidence>
<evidence type="ECO:0000313" key="9">
    <source>
        <dbReference type="Proteomes" id="UP001501436"/>
    </source>
</evidence>
<evidence type="ECO:0000313" key="8">
    <source>
        <dbReference type="EMBL" id="GAA4928119.1"/>
    </source>
</evidence>
<comment type="similarity">
    <text evidence="2">Belongs to the DoxX family.</text>
</comment>
<evidence type="ECO:0000256" key="6">
    <source>
        <dbReference type="ARBA" id="ARBA00023136"/>
    </source>
</evidence>
<feature type="transmembrane region" description="Helical" evidence="7">
    <location>
        <begin position="59"/>
        <end position="77"/>
    </location>
</feature>
<name>A0ABP9G4X0_9SPHI</name>
<dbReference type="EMBL" id="BAABJI010000004">
    <property type="protein sequence ID" value="GAA4928119.1"/>
    <property type="molecule type" value="Genomic_DNA"/>
</dbReference>
<evidence type="ECO:0000256" key="7">
    <source>
        <dbReference type="SAM" id="Phobius"/>
    </source>
</evidence>
<feature type="transmembrane region" description="Helical" evidence="7">
    <location>
        <begin position="12"/>
        <end position="31"/>
    </location>
</feature>
<evidence type="ECO:0000256" key="4">
    <source>
        <dbReference type="ARBA" id="ARBA00022692"/>
    </source>
</evidence>
<keyword evidence="5 7" id="KW-1133">Transmembrane helix</keyword>
<dbReference type="Pfam" id="PF07681">
    <property type="entry name" value="DoxX"/>
    <property type="match status" value="1"/>
</dbReference>
<evidence type="ECO:0000256" key="5">
    <source>
        <dbReference type="ARBA" id="ARBA00022989"/>
    </source>
</evidence>
<comment type="subcellular location">
    <subcellularLocation>
        <location evidence="1">Cell membrane</location>
        <topology evidence="1">Multi-pass membrane protein</topology>
    </subcellularLocation>
</comment>
<reference evidence="9" key="1">
    <citation type="journal article" date="2019" name="Int. J. Syst. Evol. Microbiol.">
        <title>The Global Catalogue of Microorganisms (GCM) 10K type strain sequencing project: providing services to taxonomists for standard genome sequencing and annotation.</title>
        <authorList>
            <consortium name="The Broad Institute Genomics Platform"/>
            <consortium name="The Broad Institute Genome Sequencing Center for Infectious Disease"/>
            <person name="Wu L."/>
            <person name="Ma J."/>
        </authorList>
    </citation>
    <scope>NUCLEOTIDE SEQUENCE [LARGE SCALE GENOMIC DNA]</scope>
    <source>
        <strain evidence="9">JCM 18283</strain>
    </source>
</reference>
<keyword evidence="4 7" id="KW-0812">Transmembrane</keyword>
<gene>
    <name evidence="8" type="ORF">GCM10023313_35910</name>
</gene>
<keyword evidence="6 7" id="KW-0472">Membrane</keyword>
<keyword evidence="3" id="KW-1003">Cell membrane</keyword>
<organism evidence="8 9">
    <name type="scientific">Mucilaginibacter defluvii</name>
    <dbReference type="NCBI Taxonomy" id="1196019"/>
    <lineage>
        <taxon>Bacteria</taxon>
        <taxon>Pseudomonadati</taxon>
        <taxon>Bacteroidota</taxon>
        <taxon>Sphingobacteriia</taxon>
        <taxon>Sphingobacteriales</taxon>
        <taxon>Sphingobacteriaceae</taxon>
        <taxon>Mucilaginibacter</taxon>
    </lineage>
</organism>